<name>A0AAV2S9W2_MEGNR</name>
<feature type="domain" description="BZIP" evidence="2">
    <location>
        <begin position="170"/>
        <end position="233"/>
    </location>
</feature>
<evidence type="ECO:0000256" key="1">
    <source>
        <dbReference type="SAM" id="Coils"/>
    </source>
</evidence>
<organism evidence="3 4">
    <name type="scientific">Meganyctiphanes norvegica</name>
    <name type="common">Northern krill</name>
    <name type="synonym">Thysanopoda norvegica</name>
    <dbReference type="NCBI Taxonomy" id="48144"/>
    <lineage>
        <taxon>Eukaryota</taxon>
        <taxon>Metazoa</taxon>
        <taxon>Ecdysozoa</taxon>
        <taxon>Arthropoda</taxon>
        <taxon>Crustacea</taxon>
        <taxon>Multicrustacea</taxon>
        <taxon>Malacostraca</taxon>
        <taxon>Eumalacostraca</taxon>
        <taxon>Eucarida</taxon>
        <taxon>Euphausiacea</taxon>
        <taxon>Euphausiidae</taxon>
        <taxon>Meganyctiphanes</taxon>
    </lineage>
</organism>
<dbReference type="AlphaFoldDB" id="A0AAV2S9W2"/>
<feature type="coiled-coil region" evidence="1">
    <location>
        <begin position="181"/>
        <end position="222"/>
    </location>
</feature>
<dbReference type="Proteomes" id="UP001497623">
    <property type="component" value="Unassembled WGS sequence"/>
</dbReference>
<evidence type="ECO:0000313" key="4">
    <source>
        <dbReference type="Proteomes" id="UP001497623"/>
    </source>
</evidence>
<accession>A0AAV2S9W2</accession>
<evidence type="ECO:0000313" key="3">
    <source>
        <dbReference type="EMBL" id="CAL4177853.1"/>
    </source>
</evidence>
<dbReference type="GO" id="GO:0003700">
    <property type="term" value="F:DNA-binding transcription factor activity"/>
    <property type="evidence" value="ECO:0007669"/>
    <property type="project" value="InterPro"/>
</dbReference>
<sequence>MSDVESLPDISMTQLQYVAMPESTDEIIDTLQLGLPHPSEVILRDDPMMSLNPLNNASFKSSLFELKGSTPVIYEMVHLVPQVYSTSYIKQEQQPTVSYVDLAPVQVSEEDQKTVDQFIDKHVETQTTNIHHITKSINQEEQKPIQNKIKSRKGRKEPIEKVYEKPQILDDPKAERKRQNAIIAKNNRDKQKNRLVELEAQVATLTRERDELKASTQKYRHRSQVFEEQLRKVCNQFGIPVVIVTE</sequence>
<comment type="caution">
    <text evidence="3">The sequence shown here is derived from an EMBL/GenBank/DDBJ whole genome shotgun (WGS) entry which is preliminary data.</text>
</comment>
<reference evidence="3 4" key="1">
    <citation type="submission" date="2024-05" db="EMBL/GenBank/DDBJ databases">
        <authorList>
            <person name="Wallberg A."/>
        </authorList>
    </citation>
    <scope>NUCLEOTIDE SEQUENCE [LARGE SCALE GENOMIC DNA]</scope>
</reference>
<evidence type="ECO:0000259" key="2">
    <source>
        <dbReference type="PROSITE" id="PS50217"/>
    </source>
</evidence>
<dbReference type="InterPro" id="IPR004827">
    <property type="entry name" value="bZIP"/>
</dbReference>
<dbReference type="CDD" id="cd14686">
    <property type="entry name" value="bZIP"/>
    <property type="match status" value="1"/>
</dbReference>
<keyword evidence="1" id="KW-0175">Coiled coil</keyword>
<keyword evidence="4" id="KW-1185">Reference proteome</keyword>
<dbReference type="EMBL" id="CAXKWB010056076">
    <property type="protein sequence ID" value="CAL4177853.1"/>
    <property type="molecule type" value="Genomic_DNA"/>
</dbReference>
<gene>
    <name evidence="3" type="ORF">MNOR_LOCUS34955</name>
</gene>
<dbReference type="PROSITE" id="PS50217">
    <property type="entry name" value="BZIP"/>
    <property type="match status" value="1"/>
</dbReference>
<protein>
    <recommendedName>
        <fullName evidence="2">BZIP domain-containing protein</fullName>
    </recommendedName>
</protein>
<proteinExistence type="predicted"/>